<accession>A0ABQ9I394</accession>
<evidence type="ECO:0000313" key="2">
    <source>
        <dbReference type="EMBL" id="KAJ8891103.1"/>
    </source>
</evidence>
<name>A0ABQ9I394_9NEOP</name>
<sequence>MERVLHGALEWSQFGVIFESFWCRFRVSRLESVCKSQSSHKLAPHRAPQFAPHALQSAPGEKLDRRIGTGDNHPHLPGAPVMRGPRLWVAVTHFDPPPSLRQTRSLPLRLLGSSRVMIDSGETWLASQPLLLSLLEKPTSESLVIDGKEESWSGLRSGGGGGGGEGWQVRDHFAQGAAFPPTPSRDGGKPWHFEVQTPFTHPFLPNTVLPTTPRPPPPRFPPPSSQHVLCSISASQSLAEVSHLSPAAACKLDLLTWSQHQLCAVYNIHYRRRETGVKNPRDQRHRQVRFPHANIHGRPPPGYEPGSPRCEASSLTITPPRPRIFQRQTSKVFALYRKQPMYVELTLNPGTVFDTSCRRLAQSSPSTVTADHQCAVDIGTTVDVDYTLNLPLRKLVLFAARVEITSTETCKAAGDLSGTPGTAAALLTLRLFLPTPAAPCLFFPFLSRERTRPSLH</sequence>
<organism evidence="2 3">
    <name type="scientific">Dryococelus australis</name>
    <dbReference type="NCBI Taxonomy" id="614101"/>
    <lineage>
        <taxon>Eukaryota</taxon>
        <taxon>Metazoa</taxon>
        <taxon>Ecdysozoa</taxon>
        <taxon>Arthropoda</taxon>
        <taxon>Hexapoda</taxon>
        <taxon>Insecta</taxon>
        <taxon>Pterygota</taxon>
        <taxon>Neoptera</taxon>
        <taxon>Polyneoptera</taxon>
        <taxon>Phasmatodea</taxon>
        <taxon>Verophasmatodea</taxon>
        <taxon>Anareolatae</taxon>
        <taxon>Phasmatidae</taxon>
        <taxon>Eurycanthinae</taxon>
        <taxon>Dryococelus</taxon>
    </lineage>
</organism>
<dbReference type="EMBL" id="JARBHB010000003">
    <property type="protein sequence ID" value="KAJ8891103.1"/>
    <property type="molecule type" value="Genomic_DNA"/>
</dbReference>
<dbReference type="Proteomes" id="UP001159363">
    <property type="component" value="Chromosome 3"/>
</dbReference>
<protein>
    <submittedName>
        <fullName evidence="2">Uncharacterized protein</fullName>
    </submittedName>
</protein>
<proteinExistence type="predicted"/>
<evidence type="ECO:0000313" key="3">
    <source>
        <dbReference type="Proteomes" id="UP001159363"/>
    </source>
</evidence>
<evidence type="ECO:0000256" key="1">
    <source>
        <dbReference type="SAM" id="MobiDB-lite"/>
    </source>
</evidence>
<comment type="caution">
    <text evidence="2">The sequence shown here is derived from an EMBL/GenBank/DDBJ whole genome shotgun (WGS) entry which is preliminary data.</text>
</comment>
<gene>
    <name evidence="2" type="ORF">PR048_010613</name>
</gene>
<feature type="region of interest" description="Disordered" evidence="1">
    <location>
        <begin position="202"/>
        <end position="226"/>
    </location>
</feature>
<reference evidence="2 3" key="1">
    <citation type="submission" date="2023-02" db="EMBL/GenBank/DDBJ databases">
        <title>LHISI_Scaffold_Assembly.</title>
        <authorList>
            <person name="Stuart O.P."/>
            <person name="Cleave R."/>
            <person name="Magrath M.J.L."/>
            <person name="Mikheyev A.S."/>
        </authorList>
    </citation>
    <scope>NUCLEOTIDE SEQUENCE [LARGE SCALE GENOMIC DNA]</scope>
    <source>
        <strain evidence="2">Daus_M_001</strain>
        <tissue evidence="2">Leg muscle</tissue>
    </source>
</reference>
<feature type="compositionally biased region" description="Pro residues" evidence="1">
    <location>
        <begin position="212"/>
        <end position="224"/>
    </location>
</feature>
<keyword evidence="3" id="KW-1185">Reference proteome</keyword>
<feature type="region of interest" description="Disordered" evidence="1">
    <location>
        <begin position="42"/>
        <end position="61"/>
    </location>
</feature>